<accession>A0A6A4ICF0</accession>
<organism evidence="1 2">
    <name type="scientific">Gymnopus androsaceus JB14</name>
    <dbReference type="NCBI Taxonomy" id="1447944"/>
    <lineage>
        <taxon>Eukaryota</taxon>
        <taxon>Fungi</taxon>
        <taxon>Dikarya</taxon>
        <taxon>Basidiomycota</taxon>
        <taxon>Agaricomycotina</taxon>
        <taxon>Agaricomycetes</taxon>
        <taxon>Agaricomycetidae</taxon>
        <taxon>Agaricales</taxon>
        <taxon>Marasmiineae</taxon>
        <taxon>Omphalotaceae</taxon>
        <taxon>Gymnopus</taxon>
    </lineage>
</organism>
<dbReference type="Proteomes" id="UP000799118">
    <property type="component" value="Unassembled WGS sequence"/>
</dbReference>
<dbReference type="EMBL" id="ML769398">
    <property type="protein sequence ID" value="KAE9406958.1"/>
    <property type="molecule type" value="Genomic_DNA"/>
</dbReference>
<evidence type="ECO:0000313" key="2">
    <source>
        <dbReference type="Proteomes" id="UP000799118"/>
    </source>
</evidence>
<protein>
    <submittedName>
        <fullName evidence="1">Uncharacterized protein</fullName>
    </submittedName>
</protein>
<proteinExistence type="predicted"/>
<sequence>MPATSKTDQTGKARQVFIDISTKHIDWPEAIWEAWILFEHFHGSVKQVEGCLDKIEKARYQVSARRTREAENAIYQATTEAQANSLPVCEIPIPTTAMKELMNVDQAPTSRGKKCTDICKTFVLCAVRSDDYGYADNISKCVLYLSLGQNSDERSHPKQFTSITR</sequence>
<keyword evidence="2" id="KW-1185">Reference proteome</keyword>
<dbReference type="AlphaFoldDB" id="A0A6A4ICF0"/>
<evidence type="ECO:0000313" key="1">
    <source>
        <dbReference type="EMBL" id="KAE9406958.1"/>
    </source>
</evidence>
<reference evidence="1" key="1">
    <citation type="journal article" date="2019" name="Environ. Microbiol.">
        <title>Fungal ecological strategies reflected in gene transcription - a case study of two litter decomposers.</title>
        <authorList>
            <person name="Barbi F."/>
            <person name="Kohler A."/>
            <person name="Barry K."/>
            <person name="Baskaran P."/>
            <person name="Daum C."/>
            <person name="Fauchery L."/>
            <person name="Ihrmark K."/>
            <person name="Kuo A."/>
            <person name="LaButti K."/>
            <person name="Lipzen A."/>
            <person name="Morin E."/>
            <person name="Grigoriev I.V."/>
            <person name="Henrissat B."/>
            <person name="Lindahl B."/>
            <person name="Martin F."/>
        </authorList>
    </citation>
    <scope>NUCLEOTIDE SEQUENCE</scope>
    <source>
        <strain evidence="1">JB14</strain>
    </source>
</reference>
<name>A0A6A4ICF0_9AGAR</name>
<gene>
    <name evidence="1" type="ORF">BT96DRAFT_810155</name>
</gene>
<dbReference type="OrthoDB" id="360390at2759"/>